<evidence type="ECO:0000256" key="3">
    <source>
        <dbReference type="ARBA" id="ARBA00022723"/>
    </source>
</evidence>
<feature type="region of interest" description="Disordered" evidence="10">
    <location>
        <begin position="324"/>
        <end position="346"/>
    </location>
</feature>
<dbReference type="PANTHER" id="PTHR13620:SF109">
    <property type="entry name" value="3'-5' EXONUCLEASE"/>
    <property type="match status" value="1"/>
</dbReference>
<dbReference type="InterPro" id="IPR012337">
    <property type="entry name" value="RNaseH-like_sf"/>
</dbReference>
<evidence type="ECO:0000313" key="13">
    <source>
        <dbReference type="Proteomes" id="UP000789342"/>
    </source>
</evidence>
<keyword evidence="4" id="KW-0378">Hydrolase</keyword>
<dbReference type="Proteomes" id="UP000789342">
    <property type="component" value="Unassembled WGS sequence"/>
</dbReference>
<feature type="domain" description="3'-5' exonuclease" evidence="11">
    <location>
        <begin position="60"/>
        <end position="242"/>
    </location>
</feature>
<comment type="subcellular location">
    <subcellularLocation>
        <location evidence="1">Nucleus</location>
    </subcellularLocation>
</comment>
<keyword evidence="6" id="KW-0460">Magnesium</keyword>
<dbReference type="InterPro" id="IPR051132">
    <property type="entry name" value="3-5_Exonuclease_domain"/>
</dbReference>
<dbReference type="EMBL" id="CAJVPV010008283">
    <property type="protein sequence ID" value="CAG8628658.1"/>
    <property type="molecule type" value="Genomic_DNA"/>
</dbReference>
<dbReference type="GO" id="GO:0006139">
    <property type="term" value="P:nucleobase-containing compound metabolic process"/>
    <property type="evidence" value="ECO:0007669"/>
    <property type="project" value="InterPro"/>
</dbReference>
<accession>A0A9N9DAP4</accession>
<gene>
    <name evidence="12" type="ORF">AMORRO_LOCUS8987</name>
</gene>
<keyword evidence="7" id="KW-0539">Nucleus</keyword>
<dbReference type="Gene3D" id="3.30.420.10">
    <property type="entry name" value="Ribonuclease H-like superfamily/Ribonuclease H"/>
    <property type="match status" value="1"/>
</dbReference>
<dbReference type="InterPro" id="IPR002562">
    <property type="entry name" value="3'-5'_exonuclease_dom"/>
</dbReference>
<dbReference type="OrthoDB" id="1920326at2759"/>
<keyword evidence="5" id="KW-0269">Exonuclease</keyword>
<dbReference type="PANTHER" id="PTHR13620">
    <property type="entry name" value="3-5 EXONUCLEASE"/>
    <property type="match status" value="1"/>
</dbReference>
<evidence type="ECO:0000256" key="1">
    <source>
        <dbReference type="ARBA" id="ARBA00004123"/>
    </source>
</evidence>
<proteinExistence type="predicted"/>
<dbReference type="GO" id="GO:0046872">
    <property type="term" value="F:metal ion binding"/>
    <property type="evidence" value="ECO:0007669"/>
    <property type="project" value="UniProtKB-KW"/>
</dbReference>
<evidence type="ECO:0000256" key="7">
    <source>
        <dbReference type="ARBA" id="ARBA00023242"/>
    </source>
</evidence>
<dbReference type="GO" id="GO:0005634">
    <property type="term" value="C:nucleus"/>
    <property type="evidence" value="ECO:0007669"/>
    <property type="project" value="UniProtKB-SubCell"/>
</dbReference>
<evidence type="ECO:0000259" key="11">
    <source>
        <dbReference type="SMART" id="SM00474"/>
    </source>
</evidence>
<dbReference type="InterPro" id="IPR036397">
    <property type="entry name" value="RNaseH_sf"/>
</dbReference>
<protein>
    <recommendedName>
        <fullName evidence="8">3'-5' exonuclease</fullName>
    </recommendedName>
    <alternativeName>
        <fullName evidence="9">Werner Syndrome-like exonuclease</fullName>
    </alternativeName>
</protein>
<feature type="compositionally biased region" description="Polar residues" evidence="10">
    <location>
        <begin position="331"/>
        <end position="346"/>
    </location>
</feature>
<evidence type="ECO:0000313" key="12">
    <source>
        <dbReference type="EMBL" id="CAG8628658.1"/>
    </source>
</evidence>
<keyword evidence="3" id="KW-0479">Metal-binding</keyword>
<evidence type="ECO:0000256" key="6">
    <source>
        <dbReference type="ARBA" id="ARBA00022842"/>
    </source>
</evidence>
<dbReference type="CDD" id="cd06141">
    <property type="entry name" value="WRN_exo"/>
    <property type="match status" value="1"/>
</dbReference>
<dbReference type="Pfam" id="PF01612">
    <property type="entry name" value="DNA_pol_A_exo1"/>
    <property type="match status" value="1"/>
</dbReference>
<dbReference type="SUPFAM" id="SSF53098">
    <property type="entry name" value="Ribonuclease H-like"/>
    <property type="match status" value="1"/>
</dbReference>
<dbReference type="GO" id="GO:0003676">
    <property type="term" value="F:nucleic acid binding"/>
    <property type="evidence" value="ECO:0007669"/>
    <property type="project" value="InterPro"/>
</dbReference>
<dbReference type="AlphaFoldDB" id="A0A9N9DAP4"/>
<organism evidence="12 13">
    <name type="scientific">Acaulospora morrowiae</name>
    <dbReference type="NCBI Taxonomy" id="94023"/>
    <lineage>
        <taxon>Eukaryota</taxon>
        <taxon>Fungi</taxon>
        <taxon>Fungi incertae sedis</taxon>
        <taxon>Mucoromycota</taxon>
        <taxon>Glomeromycotina</taxon>
        <taxon>Glomeromycetes</taxon>
        <taxon>Diversisporales</taxon>
        <taxon>Acaulosporaceae</taxon>
        <taxon>Acaulospora</taxon>
    </lineage>
</organism>
<evidence type="ECO:0000256" key="10">
    <source>
        <dbReference type="SAM" id="MobiDB-lite"/>
    </source>
</evidence>
<dbReference type="SMART" id="SM00474">
    <property type="entry name" value="35EXOc"/>
    <property type="match status" value="1"/>
</dbReference>
<evidence type="ECO:0000256" key="9">
    <source>
        <dbReference type="ARBA" id="ARBA00042761"/>
    </source>
</evidence>
<evidence type="ECO:0000256" key="2">
    <source>
        <dbReference type="ARBA" id="ARBA00022722"/>
    </source>
</evidence>
<keyword evidence="2" id="KW-0540">Nuclease</keyword>
<dbReference type="GO" id="GO:0008408">
    <property type="term" value="F:3'-5' exonuclease activity"/>
    <property type="evidence" value="ECO:0007669"/>
    <property type="project" value="InterPro"/>
</dbReference>
<evidence type="ECO:0000256" key="4">
    <source>
        <dbReference type="ARBA" id="ARBA00022801"/>
    </source>
</evidence>
<evidence type="ECO:0000256" key="8">
    <source>
        <dbReference type="ARBA" id="ARBA00040531"/>
    </source>
</evidence>
<evidence type="ECO:0000256" key="5">
    <source>
        <dbReference type="ARBA" id="ARBA00022839"/>
    </source>
</evidence>
<reference evidence="12" key="1">
    <citation type="submission" date="2021-06" db="EMBL/GenBank/DDBJ databases">
        <authorList>
            <person name="Kallberg Y."/>
            <person name="Tangrot J."/>
            <person name="Rosling A."/>
        </authorList>
    </citation>
    <scope>NUCLEOTIDE SEQUENCE</scope>
    <source>
        <strain evidence="12">CL551</strain>
    </source>
</reference>
<comment type="caution">
    <text evidence="12">The sequence shown here is derived from an EMBL/GenBank/DDBJ whole genome shotgun (WGS) entry which is preliminary data.</text>
</comment>
<name>A0A9N9DAP4_9GLOM</name>
<keyword evidence="13" id="KW-1185">Reference proteome</keyword>
<sequence>MYNEMQTRSYTNISAVSIINLLDKSRIPKVQLNPPVYQISNKSTGMENNLKSYNKCAFNCADTYSLMLAERCLDILKCNPWHSGYVGFDTETTVRRMKNPHVVSMIQIATREICFLFQVYLITNGDSRRFPRKLQQFLSNQDILKVGVNASHDAEWLRDSYNIKCQGIVDIENIAKEKGYSARSLLELTAMFGDGELVLTKTKKILKWNFDAPKLDPELVSYASSDAFAGIQVYENIRVDKMNCVYLNYEKVHPMTREDEEKEIYELLLQNYPKGKATLIQLLENKYARWIKTKPKSLDRHQEVVRTIEKFIGDGRLIVVKEDKQSDKTNSDVNNEKSQSVNEMPTSEPSSIEVERFVKLPGVPIEVILASSFAKRFLNSKGLSPEDCVFFEEISTYVLKAIKKESLARLYINDGKNKSIDTKDDKVIKDKLYALSRVGALKPGVKHDTLVFNPDWLKELERGYDEFIIKNQDTEGVTAGDTGGTDETG</sequence>